<protein>
    <recommendedName>
        <fullName evidence="4">Outer membrane protein beta-barrel domain-containing protein</fullName>
    </recommendedName>
</protein>
<sequence length="252" mass="26371">MKMLGKAALFAGTMLLISMLSLQSANAARAGGGLSRSSIGGDSSLGIGFSVVTAGQNDLNSAIDAAHYSAGADTKNLGSAYEFYANWIYRFASSPYAFVLRPSYFTQSSTGSGTGGSFDYKLNGFTVFPIVRMYPLENSFIHFYMQAGVGYGTLNGEITAASDSLKFKGSAFGAMGGIGVDFCFTDAHCLTIEGNVRYLPIERNISDGGNCTNGSIPGVSQCGGNSEVELSGTDLRTTMSGVQGLIGYTMNF</sequence>
<dbReference type="SUPFAM" id="SSF56925">
    <property type="entry name" value="OMPA-like"/>
    <property type="match status" value="1"/>
</dbReference>
<organism evidence="2 3">
    <name type="scientific">Bdellovibrio svalbardensis</name>
    <dbReference type="NCBI Taxonomy" id="2972972"/>
    <lineage>
        <taxon>Bacteria</taxon>
        <taxon>Pseudomonadati</taxon>
        <taxon>Bdellovibrionota</taxon>
        <taxon>Bdellovibrionia</taxon>
        <taxon>Bdellovibrionales</taxon>
        <taxon>Pseudobdellovibrionaceae</taxon>
        <taxon>Bdellovibrio</taxon>
    </lineage>
</organism>
<keyword evidence="3" id="KW-1185">Reference proteome</keyword>
<dbReference type="RefSeq" id="WP_277577041.1">
    <property type="nucleotide sequence ID" value="NZ_JANRMI010000001.1"/>
</dbReference>
<proteinExistence type="predicted"/>
<evidence type="ECO:0000256" key="1">
    <source>
        <dbReference type="SAM" id="SignalP"/>
    </source>
</evidence>
<evidence type="ECO:0000313" key="2">
    <source>
        <dbReference type="EMBL" id="MDG0815566.1"/>
    </source>
</evidence>
<feature type="signal peptide" evidence="1">
    <location>
        <begin position="1"/>
        <end position="27"/>
    </location>
</feature>
<gene>
    <name evidence="2" type="ORF">NWE73_04265</name>
</gene>
<feature type="chain" id="PRO_5045682986" description="Outer membrane protein beta-barrel domain-containing protein" evidence="1">
    <location>
        <begin position="28"/>
        <end position="252"/>
    </location>
</feature>
<dbReference type="Proteomes" id="UP001152321">
    <property type="component" value="Unassembled WGS sequence"/>
</dbReference>
<evidence type="ECO:0000313" key="3">
    <source>
        <dbReference type="Proteomes" id="UP001152321"/>
    </source>
</evidence>
<keyword evidence="1" id="KW-0732">Signal</keyword>
<dbReference type="InterPro" id="IPR011250">
    <property type="entry name" value="OMP/PagP_B-barrel"/>
</dbReference>
<reference evidence="2" key="1">
    <citation type="submission" date="2022-08" db="EMBL/GenBank/DDBJ databases">
        <title>Novel Bdellovibrio Species Isolated from Svalbard: Designation Bdellovibrio svalbardensis.</title>
        <authorList>
            <person name="Mitchell R.J."/>
            <person name="Choi S.Y."/>
        </authorList>
    </citation>
    <scope>NUCLEOTIDE SEQUENCE</scope>
    <source>
        <strain evidence="2">PAP01</strain>
    </source>
</reference>
<name>A0ABT6DI83_9BACT</name>
<dbReference type="EMBL" id="JANRMI010000001">
    <property type="protein sequence ID" value="MDG0815566.1"/>
    <property type="molecule type" value="Genomic_DNA"/>
</dbReference>
<accession>A0ABT6DI83</accession>
<comment type="caution">
    <text evidence="2">The sequence shown here is derived from an EMBL/GenBank/DDBJ whole genome shotgun (WGS) entry which is preliminary data.</text>
</comment>
<evidence type="ECO:0008006" key="4">
    <source>
        <dbReference type="Google" id="ProtNLM"/>
    </source>
</evidence>